<dbReference type="AlphaFoldDB" id="A0A6P7FMR4"/>
<organism evidence="1">
    <name type="scientific">Diabrotica virgifera virgifera</name>
    <name type="common">western corn rootworm</name>
    <dbReference type="NCBI Taxonomy" id="50390"/>
    <lineage>
        <taxon>Eukaryota</taxon>
        <taxon>Metazoa</taxon>
        <taxon>Ecdysozoa</taxon>
        <taxon>Arthropoda</taxon>
        <taxon>Hexapoda</taxon>
        <taxon>Insecta</taxon>
        <taxon>Pterygota</taxon>
        <taxon>Neoptera</taxon>
        <taxon>Endopterygota</taxon>
        <taxon>Coleoptera</taxon>
        <taxon>Polyphaga</taxon>
        <taxon>Cucujiformia</taxon>
        <taxon>Chrysomeloidea</taxon>
        <taxon>Chrysomelidae</taxon>
        <taxon>Galerucinae</taxon>
        <taxon>Diabroticina</taxon>
        <taxon>Diabroticites</taxon>
        <taxon>Diabrotica</taxon>
    </lineage>
</organism>
<proteinExistence type="predicted"/>
<dbReference type="RefSeq" id="XP_028137579.1">
    <property type="nucleotide sequence ID" value="XM_028281778.1"/>
</dbReference>
<accession>A0A6P7FMR4</accession>
<gene>
    <name evidence="1" type="primary">LOC114332069</name>
</gene>
<reference evidence="1" key="1">
    <citation type="submission" date="2025-08" db="UniProtKB">
        <authorList>
            <consortium name="RefSeq"/>
        </authorList>
    </citation>
    <scope>IDENTIFICATION</scope>
    <source>
        <tissue evidence="1">Whole insect</tissue>
    </source>
</reference>
<evidence type="ECO:0000313" key="1">
    <source>
        <dbReference type="RefSeq" id="XP_028137579.1"/>
    </source>
</evidence>
<sequence>MLRIPCVQKVTNNGVLQCMSKQKELLRIIKERKIKYLGQVLRGESYELLQIVFEGQVEGKRSVGRRQNSWLKDLRSWFDLSHGWLGKYEDGEVTNSFLVHLVEFGYLISNWKIDILSFN</sequence>
<dbReference type="InParanoid" id="A0A6P7FMR4"/>
<name>A0A6P7FMR4_DIAVI</name>
<protein>
    <submittedName>
        <fullName evidence="1">Uncharacterized protein LOC114332069 isoform X1</fullName>
    </submittedName>
</protein>